<evidence type="ECO:0000313" key="1">
    <source>
        <dbReference type="EMBL" id="CAF1060561.1"/>
    </source>
</evidence>
<sequence length="94" mass="10627">MDIDDHETKPTKVAIKNVRWPAITNIERPPRLELPFTVINDELDICLILIDLSFIDDIQPSSTADYGLAEDVLTEIISNEDYDVEDLLVAAMNI</sequence>
<dbReference type="AlphaFoldDB" id="A0A814L9Z0"/>
<dbReference type="Proteomes" id="UP000663882">
    <property type="component" value="Unassembled WGS sequence"/>
</dbReference>
<reference evidence="1" key="1">
    <citation type="submission" date="2021-02" db="EMBL/GenBank/DDBJ databases">
        <authorList>
            <person name="Nowell W R."/>
        </authorList>
    </citation>
    <scope>NUCLEOTIDE SEQUENCE</scope>
</reference>
<accession>A0A814L9Z0</accession>
<gene>
    <name evidence="1" type="ORF">RFH988_LOCUS17231</name>
</gene>
<protein>
    <submittedName>
        <fullName evidence="1">Uncharacterized protein</fullName>
    </submittedName>
</protein>
<evidence type="ECO:0000313" key="2">
    <source>
        <dbReference type="Proteomes" id="UP000663882"/>
    </source>
</evidence>
<dbReference type="EMBL" id="CAJNOO010000914">
    <property type="protein sequence ID" value="CAF1060561.1"/>
    <property type="molecule type" value="Genomic_DNA"/>
</dbReference>
<name>A0A814L9Z0_9BILA</name>
<organism evidence="1 2">
    <name type="scientific">Rotaria sordida</name>
    <dbReference type="NCBI Taxonomy" id="392033"/>
    <lineage>
        <taxon>Eukaryota</taxon>
        <taxon>Metazoa</taxon>
        <taxon>Spiralia</taxon>
        <taxon>Gnathifera</taxon>
        <taxon>Rotifera</taxon>
        <taxon>Eurotatoria</taxon>
        <taxon>Bdelloidea</taxon>
        <taxon>Philodinida</taxon>
        <taxon>Philodinidae</taxon>
        <taxon>Rotaria</taxon>
    </lineage>
</organism>
<proteinExistence type="predicted"/>
<comment type="caution">
    <text evidence="1">The sequence shown here is derived from an EMBL/GenBank/DDBJ whole genome shotgun (WGS) entry which is preliminary data.</text>
</comment>